<reference evidence="3" key="1">
    <citation type="submission" date="2022-11" db="UniProtKB">
        <authorList>
            <consortium name="WormBaseParasite"/>
        </authorList>
    </citation>
    <scope>IDENTIFICATION</scope>
</reference>
<dbReference type="AlphaFoldDB" id="A0A914WGB7"/>
<keyword evidence="1" id="KW-0812">Transmembrane</keyword>
<evidence type="ECO:0000256" key="1">
    <source>
        <dbReference type="SAM" id="Phobius"/>
    </source>
</evidence>
<evidence type="ECO:0000313" key="2">
    <source>
        <dbReference type="Proteomes" id="UP000887566"/>
    </source>
</evidence>
<name>A0A914WGB7_9BILA</name>
<feature type="transmembrane region" description="Helical" evidence="1">
    <location>
        <begin position="31"/>
        <end position="54"/>
    </location>
</feature>
<dbReference type="Proteomes" id="UP000887566">
    <property type="component" value="Unplaced"/>
</dbReference>
<accession>A0A914WGB7</accession>
<evidence type="ECO:0000313" key="3">
    <source>
        <dbReference type="WBParaSite" id="PSAMB.scaffold4020size15975.g23205.t1"/>
    </source>
</evidence>
<sequence>MMIVTACEGINVPCTAKDQLDRRRPENLLLFGYYAGAGPAMFGCPAFVLSFTLVSDGRRFSRLSEGAASCLPIGASGVIRRSRCYASSSADRRLNRADTAQADTHPITMGREARETRTEGVGLHCADRSPAARTVAPCSLCEVSSGCHADQPLCFDRILAVFVSHRSPPPKTAPLRILHTHTHAQT</sequence>
<proteinExistence type="predicted"/>
<protein>
    <submittedName>
        <fullName evidence="3">Uncharacterized protein</fullName>
    </submittedName>
</protein>
<keyword evidence="1" id="KW-1133">Transmembrane helix</keyword>
<keyword evidence="2" id="KW-1185">Reference proteome</keyword>
<keyword evidence="1" id="KW-0472">Membrane</keyword>
<organism evidence="2 3">
    <name type="scientific">Plectus sambesii</name>
    <dbReference type="NCBI Taxonomy" id="2011161"/>
    <lineage>
        <taxon>Eukaryota</taxon>
        <taxon>Metazoa</taxon>
        <taxon>Ecdysozoa</taxon>
        <taxon>Nematoda</taxon>
        <taxon>Chromadorea</taxon>
        <taxon>Plectida</taxon>
        <taxon>Plectina</taxon>
        <taxon>Plectoidea</taxon>
        <taxon>Plectidae</taxon>
        <taxon>Plectus</taxon>
    </lineage>
</organism>
<dbReference type="WBParaSite" id="PSAMB.scaffold4020size15975.g23205.t1">
    <property type="protein sequence ID" value="PSAMB.scaffold4020size15975.g23205.t1"/>
    <property type="gene ID" value="PSAMB.scaffold4020size15975.g23205"/>
</dbReference>